<dbReference type="OrthoDB" id="4318225at2"/>
<keyword evidence="6" id="KW-1185">Reference proteome</keyword>
<proteinExistence type="predicted"/>
<dbReference type="RefSeq" id="WP_159546556.1">
    <property type="nucleotide sequence ID" value="NZ_CP047156.1"/>
</dbReference>
<dbReference type="Proteomes" id="UP000463857">
    <property type="component" value="Chromosome"/>
</dbReference>
<sequence length="628" mass="64875">MLSKVFSRGSRRLIGVLAAATAPVLLTLPGFVPAAHAAPTAPKIMLVMDASGSMAGAADDGTPKIDAAKSALNAVVDEIPDNVEVGFRVFGAAADPGTPEACTDSQLTAPLAAGNRDALKGAISSYTPKGETPISYALEQAAADLGSDGPRSIILVSDGVATCAPDPCEVASQITASGIDVRLDVIGLGVAADQTAQQQLQCVASAGGGQYYDATTQEELGASLSKLAERASHPFEITGEPVAGTPTIAGAPTIEYGTWVDSIGLPGTVDATKFYRVKRTIPGSTLHITASMKGGDDDSLKLRAANDDFSDFKIGPSAKTGLLTASVTLDPRLDSTGKGEKAMGEYVDIAIDRSISGDAIATDLLPVQVIVVEEPPVDGVKGLPQPQEDNYSDKTTGTFVEPVDSPAYESKSQRALGGRSMADAQEVSSGRYEGTIAPGDVQVYKVPLLFGQFLSTTTSFPANGEVLKEQIQDGNVKANVGVYDSAMRYATLGIVDGSGVTSGYANDSELDAQTSQVRYLNRTGLSDNLSYIGGYYYIVLSVTPSELGDTFVVPFTMDIGVQGEADGVPEYTEKAPQEIGVPQPASAEGASSEPSSGSSSKPIWIAAAAVGGLVCLGGAWWLLRRRAS</sequence>
<reference evidence="5 6" key="1">
    <citation type="journal article" date="2018" name="Int. J. Syst. Evol. Microbiol.">
        <title>Epidermidibacterium keratini gen. nov., sp. nov., a member of the family Sporichthyaceae, isolated from keratin epidermis.</title>
        <authorList>
            <person name="Lee D.G."/>
            <person name="Trujillo M.E."/>
            <person name="Kang S."/>
            <person name="Nam J.J."/>
            <person name="Kim Y.J."/>
        </authorList>
    </citation>
    <scope>NUCLEOTIDE SEQUENCE [LARGE SCALE GENOMIC DNA]</scope>
    <source>
        <strain evidence="5 6">EPI-7</strain>
    </source>
</reference>
<feature type="compositionally biased region" description="Polar residues" evidence="1">
    <location>
        <begin position="387"/>
        <end position="398"/>
    </location>
</feature>
<evidence type="ECO:0000256" key="3">
    <source>
        <dbReference type="SAM" id="SignalP"/>
    </source>
</evidence>
<protein>
    <submittedName>
        <fullName evidence="5">VWA domain-containing protein</fullName>
    </submittedName>
</protein>
<evidence type="ECO:0000256" key="1">
    <source>
        <dbReference type="SAM" id="MobiDB-lite"/>
    </source>
</evidence>
<name>A0A7L4YQ72_9ACTN</name>
<dbReference type="SUPFAM" id="SSF53300">
    <property type="entry name" value="vWA-like"/>
    <property type="match status" value="1"/>
</dbReference>
<feature type="chain" id="PRO_5029713714" evidence="3">
    <location>
        <begin position="38"/>
        <end position="628"/>
    </location>
</feature>
<dbReference type="SMART" id="SM00327">
    <property type="entry name" value="VWA"/>
    <property type="match status" value="1"/>
</dbReference>
<dbReference type="InterPro" id="IPR002035">
    <property type="entry name" value="VWF_A"/>
</dbReference>
<feature type="signal peptide" evidence="3">
    <location>
        <begin position="1"/>
        <end position="37"/>
    </location>
</feature>
<evidence type="ECO:0000313" key="5">
    <source>
        <dbReference type="EMBL" id="QHC01421.1"/>
    </source>
</evidence>
<keyword evidence="3" id="KW-0732">Signal</keyword>
<keyword evidence="2" id="KW-0812">Transmembrane</keyword>
<gene>
    <name evidence="5" type="ORF">EK0264_14735</name>
</gene>
<organism evidence="5 6">
    <name type="scientific">Epidermidibacterium keratini</name>
    <dbReference type="NCBI Taxonomy" id="1891644"/>
    <lineage>
        <taxon>Bacteria</taxon>
        <taxon>Bacillati</taxon>
        <taxon>Actinomycetota</taxon>
        <taxon>Actinomycetes</taxon>
        <taxon>Sporichthyales</taxon>
        <taxon>Sporichthyaceae</taxon>
        <taxon>Epidermidibacterium</taxon>
    </lineage>
</organism>
<dbReference type="KEGG" id="eke:EK0264_14735"/>
<dbReference type="Pfam" id="PF13768">
    <property type="entry name" value="VWA_3"/>
    <property type="match status" value="1"/>
</dbReference>
<feature type="region of interest" description="Disordered" evidence="1">
    <location>
        <begin position="579"/>
        <end position="598"/>
    </location>
</feature>
<evidence type="ECO:0000256" key="2">
    <source>
        <dbReference type="SAM" id="Phobius"/>
    </source>
</evidence>
<keyword evidence="2" id="KW-1133">Transmembrane helix</keyword>
<keyword evidence="2" id="KW-0472">Membrane</keyword>
<dbReference type="InterPro" id="IPR036465">
    <property type="entry name" value="vWFA_dom_sf"/>
</dbReference>
<feature type="compositionally biased region" description="Low complexity" evidence="1">
    <location>
        <begin position="584"/>
        <end position="598"/>
    </location>
</feature>
<dbReference type="AlphaFoldDB" id="A0A7L4YQ72"/>
<dbReference type="Gene3D" id="3.40.50.410">
    <property type="entry name" value="von Willebrand factor, type A domain"/>
    <property type="match status" value="1"/>
</dbReference>
<dbReference type="InParanoid" id="A0A7L4YQ72"/>
<dbReference type="EMBL" id="CP047156">
    <property type="protein sequence ID" value="QHC01421.1"/>
    <property type="molecule type" value="Genomic_DNA"/>
</dbReference>
<evidence type="ECO:0000259" key="4">
    <source>
        <dbReference type="PROSITE" id="PS50234"/>
    </source>
</evidence>
<evidence type="ECO:0000313" key="6">
    <source>
        <dbReference type="Proteomes" id="UP000463857"/>
    </source>
</evidence>
<dbReference type="PROSITE" id="PS50234">
    <property type="entry name" value="VWFA"/>
    <property type="match status" value="1"/>
</dbReference>
<feature type="transmembrane region" description="Helical" evidence="2">
    <location>
        <begin position="603"/>
        <end position="623"/>
    </location>
</feature>
<feature type="region of interest" description="Disordered" evidence="1">
    <location>
        <begin position="378"/>
        <end position="422"/>
    </location>
</feature>
<feature type="domain" description="VWFA" evidence="4">
    <location>
        <begin position="43"/>
        <end position="231"/>
    </location>
</feature>
<accession>A0A7L4YQ72</accession>